<dbReference type="Proteomes" id="UP000299102">
    <property type="component" value="Unassembled WGS sequence"/>
</dbReference>
<evidence type="ECO:0000313" key="2">
    <source>
        <dbReference type="Proteomes" id="UP000299102"/>
    </source>
</evidence>
<dbReference type="EMBL" id="BGZK01001219">
    <property type="protein sequence ID" value="GBP74722.1"/>
    <property type="molecule type" value="Genomic_DNA"/>
</dbReference>
<organism evidence="1 2">
    <name type="scientific">Eumeta variegata</name>
    <name type="common">Bagworm moth</name>
    <name type="synonym">Eumeta japonica</name>
    <dbReference type="NCBI Taxonomy" id="151549"/>
    <lineage>
        <taxon>Eukaryota</taxon>
        <taxon>Metazoa</taxon>
        <taxon>Ecdysozoa</taxon>
        <taxon>Arthropoda</taxon>
        <taxon>Hexapoda</taxon>
        <taxon>Insecta</taxon>
        <taxon>Pterygota</taxon>
        <taxon>Neoptera</taxon>
        <taxon>Endopterygota</taxon>
        <taxon>Lepidoptera</taxon>
        <taxon>Glossata</taxon>
        <taxon>Ditrysia</taxon>
        <taxon>Tineoidea</taxon>
        <taxon>Psychidae</taxon>
        <taxon>Oiketicinae</taxon>
        <taxon>Eumeta</taxon>
    </lineage>
</organism>
<reference evidence="1 2" key="1">
    <citation type="journal article" date="2019" name="Commun. Biol.">
        <title>The bagworm genome reveals a unique fibroin gene that provides high tensile strength.</title>
        <authorList>
            <person name="Kono N."/>
            <person name="Nakamura H."/>
            <person name="Ohtoshi R."/>
            <person name="Tomita M."/>
            <person name="Numata K."/>
            <person name="Arakawa K."/>
        </authorList>
    </citation>
    <scope>NUCLEOTIDE SEQUENCE [LARGE SCALE GENOMIC DNA]</scope>
</reference>
<evidence type="ECO:0000313" key="1">
    <source>
        <dbReference type="EMBL" id="GBP74722.1"/>
    </source>
</evidence>
<proteinExistence type="predicted"/>
<name>A0A4C1YIU0_EUMVA</name>
<keyword evidence="2" id="KW-1185">Reference proteome</keyword>
<dbReference type="OrthoDB" id="10017160at2759"/>
<dbReference type="AlphaFoldDB" id="A0A4C1YIU0"/>
<accession>A0A4C1YIU0</accession>
<protein>
    <submittedName>
        <fullName evidence="1">Uncharacterized protein</fullName>
    </submittedName>
</protein>
<sequence>MRFPNLRHRDESWIYLHDPETKQQSTTWVFQDEPNLIKAIRAENTFKQMVVCFLVTRSSYASISLAPQAEFRDLAELGSLLLGLAAGGL</sequence>
<comment type="caution">
    <text evidence="1">The sequence shown here is derived from an EMBL/GenBank/DDBJ whole genome shotgun (WGS) entry which is preliminary data.</text>
</comment>
<gene>
    <name evidence="1" type="ORF">EVAR_103556_1</name>
</gene>